<dbReference type="Pfam" id="PF13466">
    <property type="entry name" value="STAS_2"/>
    <property type="match status" value="1"/>
</dbReference>
<reference evidence="2 3" key="1">
    <citation type="submission" date="2019-08" db="EMBL/GenBank/DDBJ databases">
        <authorList>
            <person name="Seo Y.L."/>
        </authorList>
    </citation>
    <scope>NUCLEOTIDE SEQUENCE [LARGE SCALE GENOMIC DNA]</scope>
    <source>
        <strain evidence="2 3">MaA-C15</strain>
    </source>
</reference>
<accession>A0A5D4H0H1</accession>
<dbReference type="InterPro" id="IPR036513">
    <property type="entry name" value="STAS_dom_sf"/>
</dbReference>
<gene>
    <name evidence="2" type="ORF">FY036_04015</name>
</gene>
<feature type="domain" description="MlaB-like STAS" evidence="1">
    <location>
        <begin position="9"/>
        <end position="86"/>
    </location>
</feature>
<dbReference type="AlphaFoldDB" id="A0A5D4H0H1"/>
<dbReference type="Proteomes" id="UP000323258">
    <property type="component" value="Unassembled WGS sequence"/>
</dbReference>
<dbReference type="OrthoDB" id="7280289at2"/>
<sequence length="95" mass="9654">MGKPATGSMTLPDELDIKAAGPLAAELIAARGKDLTLDASQVERVGGQCLQVLLSAAATWGADGAELTIEEPSAAFADAIRIAGLDLTQFTARSA</sequence>
<evidence type="ECO:0000259" key="1">
    <source>
        <dbReference type="Pfam" id="PF13466"/>
    </source>
</evidence>
<name>A0A5D4H0H1_9HYPH</name>
<organism evidence="2 3">
    <name type="scientific">Neoaquamicrobium microcysteis</name>
    <dbReference type="NCBI Taxonomy" id="2682781"/>
    <lineage>
        <taxon>Bacteria</taxon>
        <taxon>Pseudomonadati</taxon>
        <taxon>Pseudomonadota</taxon>
        <taxon>Alphaproteobacteria</taxon>
        <taxon>Hyphomicrobiales</taxon>
        <taxon>Phyllobacteriaceae</taxon>
        <taxon>Neoaquamicrobium</taxon>
    </lineage>
</organism>
<dbReference type="Gene3D" id="3.30.750.24">
    <property type="entry name" value="STAS domain"/>
    <property type="match status" value="1"/>
</dbReference>
<comment type="caution">
    <text evidence="2">The sequence shown here is derived from an EMBL/GenBank/DDBJ whole genome shotgun (WGS) entry which is preliminary data.</text>
</comment>
<dbReference type="CDD" id="cd07043">
    <property type="entry name" value="STAS_anti-anti-sigma_factors"/>
    <property type="match status" value="1"/>
</dbReference>
<keyword evidence="3" id="KW-1185">Reference proteome</keyword>
<dbReference type="RefSeq" id="WP_148913423.1">
    <property type="nucleotide sequence ID" value="NZ_VSZS01000055.1"/>
</dbReference>
<evidence type="ECO:0000313" key="2">
    <source>
        <dbReference type="EMBL" id="TYR34531.1"/>
    </source>
</evidence>
<dbReference type="InterPro" id="IPR058548">
    <property type="entry name" value="MlaB-like_STAS"/>
</dbReference>
<dbReference type="SUPFAM" id="SSF52091">
    <property type="entry name" value="SpoIIaa-like"/>
    <property type="match status" value="1"/>
</dbReference>
<protein>
    <submittedName>
        <fullName evidence="2">STAS domain-containing protein</fullName>
    </submittedName>
</protein>
<proteinExistence type="predicted"/>
<dbReference type="EMBL" id="VSZS01000055">
    <property type="protein sequence ID" value="TYR34531.1"/>
    <property type="molecule type" value="Genomic_DNA"/>
</dbReference>
<evidence type="ECO:0000313" key="3">
    <source>
        <dbReference type="Proteomes" id="UP000323258"/>
    </source>
</evidence>
<reference evidence="2 3" key="2">
    <citation type="submission" date="2019-09" db="EMBL/GenBank/DDBJ databases">
        <title>Mesorhizobium sp. MaA-C15 isolated from Microcystis aeruginosa.</title>
        <authorList>
            <person name="Jeong S.E."/>
            <person name="Jin H.M."/>
            <person name="Jeon C.O."/>
        </authorList>
    </citation>
    <scope>NUCLEOTIDE SEQUENCE [LARGE SCALE GENOMIC DNA]</scope>
    <source>
        <strain evidence="2 3">MaA-C15</strain>
    </source>
</reference>